<dbReference type="Pfam" id="PF00467">
    <property type="entry name" value="KOW"/>
    <property type="match status" value="1"/>
</dbReference>
<dbReference type="AlphaFoldDB" id="A0A1I8Q7N9"/>
<dbReference type="SMART" id="SM00739">
    <property type="entry name" value="KOW"/>
    <property type="match status" value="1"/>
</dbReference>
<reference evidence="6" key="1">
    <citation type="submission" date="2020-05" db="UniProtKB">
        <authorList>
            <consortium name="EnsemblMetazoa"/>
        </authorList>
    </citation>
    <scope>IDENTIFICATION</scope>
    <source>
        <strain evidence="6">USDA</strain>
    </source>
</reference>
<evidence type="ECO:0000259" key="5">
    <source>
        <dbReference type="SMART" id="SM00739"/>
    </source>
</evidence>
<dbReference type="KEGG" id="scac:106092449"/>
<feature type="compositionally biased region" description="Basic residues" evidence="4">
    <location>
        <begin position="503"/>
        <end position="522"/>
    </location>
</feature>
<feature type="compositionally biased region" description="Basic and acidic residues" evidence="4">
    <location>
        <begin position="410"/>
        <end position="486"/>
    </location>
</feature>
<feature type="compositionally biased region" description="Basic and acidic residues" evidence="4">
    <location>
        <begin position="356"/>
        <end position="403"/>
    </location>
</feature>
<dbReference type="GO" id="GO:0005681">
    <property type="term" value="C:spliceosomal complex"/>
    <property type="evidence" value="ECO:0007669"/>
    <property type="project" value="TreeGrafter"/>
</dbReference>
<dbReference type="Proteomes" id="UP000095300">
    <property type="component" value="Unassembled WGS sequence"/>
</dbReference>
<dbReference type="PANTHER" id="PTHR15818:SF2">
    <property type="entry name" value="G-PATCH DOMAIN AND KOW MOTIFS-CONTAINING PROTEIN"/>
    <property type="match status" value="1"/>
</dbReference>
<feature type="compositionally biased region" description="Basic residues" evidence="4">
    <location>
        <begin position="545"/>
        <end position="568"/>
    </location>
</feature>
<evidence type="ECO:0000313" key="7">
    <source>
        <dbReference type="Proteomes" id="UP000095300"/>
    </source>
</evidence>
<feature type="coiled-coil region" evidence="3">
    <location>
        <begin position="104"/>
        <end position="131"/>
    </location>
</feature>
<protein>
    <recommendedName>
        <fullName evidence="5">KOW domain-containing protein</fullName>
    </recommendedName>
</protein>
<accession>A0A1I8Q7N9</accession>
<dbReference type="InterPro" id="IPR041993">
    <property type="entry name" value="GPKOW_KOW1"/>
</dbReference>
<dbReference type="PANTHER" id="PTHR15818">
    <property type="entry name" value="G PATCH AND KOW-CONTAINING"/>
    <property type="match status" value="1"/>
</dbReference>
<gene>
    <name evidence="6" type="primary">106092449</name>
</gene>
<keyword evidence="7" id="KW-1185">Reference proteome</keyword>
<evidence type="ECO:0000313" key="6">
    <source>
        <dbReference type="EnsemblMetazoa" id="SCAU014615-PA"/>
    </source>
</evidence>
<dbReference type="InterPro" id="IPR026822">
    <property type="entry name" value="Spp2/MOS2_G-patch"/>
</dbReference>
<organism evidence="6 7">
    <name type="scientific">Stomoxys calcitrans</name>
    <name type="common">Stable fly</name>
    <name type="synonym">Conops calcitrans</name>
    <dbReference type="NCBI Taxonomy" id="35570"/>
    <lineage>
        <taxon>Eukaryota</taxon>
        <taxon>Metazoa</taxon>
        <taxon>Ecdysozoa</taxon>
        <taxon>Arthropoda</taxon>
        <taxon>Hexapoda</taxon>
        <taxon>Insecta</taxon>
        <taxon>Pterygota</taxon>
        <taxon>Neoptera</taxon>
        <taxon>Endopterygota</taxon>
        <taxon>Diptera</taxon>
        <taxon>Brachycera</taxon>
        <taxon>Muscomorpha</taxon>
        <taxon>Muscoidea</taxon>
        <taxon>Muscidae</taxon>
        <taxon>Stomoxys</taxon>
    </lineage>
</organism>
<feature type="region of interest" description="Disordered" evidence="4">
    <location>
        <begin position="314"/>
        <end position="568"/>
    </location>
</feature>
<dbReference type="CDD" id="cd13152">
    <property type="entry name" value="KOW_GPKOW_A"/>
    <property type="match status" value="1"/>
</dbReference>
<keyword evidence="3" id="KW-0175">Coiled coil</keyword>
<dbReference type="VEuPathDB" id="VectorBase:SCAU014615"/>
<dbReference type="InterPro" id="IPR045166">
    <property type="entry name" value="Spp2-like"/>
</dbReference>
<name>A0A1I8Q7N9_STOCA</name>
<dbReference type="EnsemblMetazoa" id="SCAU014615-RA">
    <property type="protein sequence ID" value="SCAU014615-PA"/>
    <property type="gene ID" value="SCAU014615"/>
</dbReference>
<comment type="subcellular location">
    <subcellularLocation>
        <location evidence="1">Nucleus</location>
    </subcellularLocation>
</comment>
<dbReference type="STRING" id="35570.A0A1I8Q7N9"/>
<evidence type="ECO:0000256" key="1">
    <source>
        <dbReference type="ARBA" id="ARBA00004123"/>
    </source>
</evidence>
<sequence length="568" mass="65346">MDPTKKISFGFSKINKKINLFANKEPPKANNGVELIKCLEGQEIKLVQEKQEQTALVIPLKENQKTSAALASLIKRRAVLLGEDEPETNIKQDNGAAVDINTAIESDDIEKRAAKELLAELNANTAAVNSESLVLPVVHPDDLPLDGAKESSMDDYESIPIQEFGKAMLRGMGWVEPPKPTKGGPPVDEMPSVRPKGMGLGADKALKAKPLLVAPESNEVLEIKRNAYVRILGGKHKDLYGQIEGFDDHAGRVIVKMAIGGAKEAFNEFLCQPVARKEYAQYGKCINTTKYEEYKRKENEHGQIVWKEEANTQKIKKENSDSPKAAYQKTEDSNKKIQEISSDEEDDKRNVSKGNGCEKRHNKEYNRKKEDPKSHSCEKERHDKYSSLSDKGYEKERFRDDSKSSSSYNKYRDKEEEKYRTKYSDKFEERPTVSRRDDYRRKEDTDGKYYRDESRQRINKHYDSDNNSRRDQSNRERRKDYDDTKIHRIKPLKSEDDSDREGRNKHKKSKKKSKKTKKSKSSKYHDSTDTESSSSTSSDSEEERHKRHKKKTKKSKKQRERSRSRGRK</sequence>
<dbReference type="InterPro" id="IPR005824">
    <property type="entry name" value="KOW"/>
</dbReference>
<feature type="domain" description="KOW" evidence="5">
    <location>
        <begin position="222"/>
        <end position="249"/>
    </location>
</feature>
<evidence type="ECO:0000256" key="4">
    <source>
        <dbReference type="SAM" id="MobiDB-lite"/>
    </source>
</evidence>
<evidence type="ECO:0000256" key="3">
    <source>
        <dbReference type="SAM" id="Coils"/>
    </source>
</evidence>
<evidence type="ECO:0000256" key="2">
    <source>
        <dbReference type="ARBA" id="ARBA00023242"/>
    </source>
</evidence>
<dbReference type="GO" id="GO:0000398">
    <property type="term" value="P:mRNA splicing, via spliceosome"/>
    <property type="evidence" value="ECO:0007669"/>
    <property type="project" value="InterPro"/>
</dbReference>
<proteinExistence type="predicted"/>
<keyword evidence="2" id="KW-0539">Nucleus</keyword>
<dbReference type="OrthoDB" id="5577072at2759"/>
<dbReference type="Pfam" id="PF12656">
    <property type="entry name" value="G-patch_2"/>
    <property type="match status" value="1"/>
</dbReference>
<feature type="compositionally biased region" description="Basic and acidic residues" evidence="4">
    <location>
        <begin position="329"/>
        <end position="338"/>
    </location>
</feature>